<accession>A0ABC8RH94</accession>
<evidence type="ECO:0000313" key="3">
    <source>
        <dbReference type="Proteomes" id="UP001642360"/>
    </source>
</evidence>
<evidence type="ECO:0000256" key="1">
    <source>
        <dbReference type="SAM" id="MobiDB-lite"/>
    </source>
</evidence>
<feature type="region of interest" description="Disordered" evidence="1">
    <location>
        <begin position="42"/>
        <end position="73"/>
    </location>
</feature>
<protein>
    <submittedName>
        <fullName evidence="2">Uncharacterized protein</fullName>
    </submittedName>
</protein>
<dbReference type="EMBL" id="CAUOFW020001391">
    <property type="protein sequence ID" value="CAK9144336.1"/>
    <property type="molecule type" value="Genomic_DNA"/>
</dbReference>
<dbReference type="Proteomes" id="UP001642360">
    <property type="component" value="Unassembled WGS sequence"/>
</dbReference>
<sequence length="73" mass="8194">MCSVKLVPGVKKYMDAEKQKGFIDSSRESALHTWLKTMKPLCDEDDEAQSKKTKTTSTKEQVPSKNCLARSSN</sequence>
<organism evidence="2 3">
    <name type="scientific">Ilex paraguariensis</name>
    <name type="common">yerba mate</name>
    <dbReference type="NCBI Taxonomy" id="185542"/>
    <lineage>
        <taxon>Eukaryota</taxon>
        <taxon>Viridiplantae</taxon>
        <taxon>Streptophyta</taxon>
        <taxon>Embryophyta</taxon>
        <taxon>Tracheophyta</taxon>
        <taxon>Spermatophyta</taxon>
        <taxon>Magnoliopsida</taxon>
        <taxon>eudicotyledons</taxon>
        <taxon>Gunneridae</taxon>
        <taxon>Pentapetalae</taxon>
        <taxon>asterids</taxon>
        <taxon>campanulids</taxon>
        <taxon>Aquifoliales</taxon>
        <taxon>Aquifoliaceae</taxon>
        <taxon>Ilex</taxon>
    </lineage>
</organism>
<proteinExistence type="predicted"/>
<reference evidence="2 3" key="1">
    <citation type="submission" date="2024-02" db="EMBL/GenBank/DDBJ databases">
        <authorList>
            <person name="Vignale AGUSTIN F."/>
            <person name="Sosa J E."/>
            <person name="Modenutti C."/>
        </authorList>
    </citation>
    <scope>NUCLEOTIDE SEQUENCE [LARGE SCALE GENOMIC DNA]</scope>
</reference>
<feature type="compositionally biased region" description="Polar residues" evidence="1">
    <location>
        <begin position="60"/>
        <end position="73"/>
    </location>
</feature>
<gene>
    <name evidence="2" type="ORF">ILEXP_LOCUS12089</name>
</gene>
<name>A0ABC8RH94_9AQUA</name>
<dbReference type="AlphaFoldDB" id="A0ABC8RH94"/>
<keyword evidence="3" id="KW-1185">Reference proteome</keyword>
<evidence type="ECO:0000313" key="2">
    <source>
        <dbReference type="EMBL" id="CAK9144336.1"/>
    </source>
</evidence>
<comment type="caution">
    <text evidence="2">The sequence shown here is derived from an EMBL/GenBank/DDBJ whole genome shotgun (WGS) entry which is preliminary data.</text>
</comment>